<name>A0AAE1EQ55_PETCI</name>
<dbReference type="EMBL" id="JAWQEG010005036">
    <property type="protein sequence ID" value="KAK3859385.1"/>
    <property type="molecule type" value="Genomic_DNA"/>
</dbReference>
<dbReference type="AlphaFoldDB" id="A0AAE1EQ55"/>
<comment type="caution">
    <text evidence="1">The sequence shown here is derived from an EMBL/GenBank/DDBJ whole genome shotgun (WGS) entry which is preliminary data.</text>
</comment>
<keyword evidence="2" id="KW-1185">Reference proteome</keyword>
<sequence>MVEWGEEMLRAASWRNSVVVVEKKRSIDGDEQLDDRTSERIDDWTPHSVEGRVRGEEGPGRVMTTD</sequence>
<organism evidence="1 2">
    <name type="scientific">Petrolisthes cinctipes</name>
    <name type="common">Flat porcelain crab</name>
    <dbReference type="NCBI Taxonomy" id="88211"/>
    <lineage>
        <taxon>Eukaryota</taxon>
        <taxon>Metazoa</taxon>
        <taxon>Ecdysozoa</taxon>
        <taxon>Arthropoda</taxon>
        <taxon>Crustacea</taxon>
        <taxon>Multicrustacea</taxon>
        <taxon>Malacostraca</taxon>
        <taxon>Eumalacostraca</taxon>
        <taxon>Eucarida</taxon>
        <taxon>Decapoda</taxon>
        <taxon>Pleocyemata</taxon>
        <taxon>Anomura</taxon>
        <taxon>Galatheoidea</taxon>
        <taxon>Porcellanidae</taxon>
        <taxon>Petrolisthes</taxon>
    </lineage>
</organism>
<protein>
    <submittedName>
        <fullName evidence="1">Uncharacterized protein</fullName>
    </submittedName>
</protein>
<accession>A0AAE1EQ55</accession>
<gene>
    <name evidence="1" type="ORF">Pcinc_034501</name>
</gene>
<proteinExistence type="predicted"/>
<evidence type="ECO:0000313" key="2">
    <source>
        <dbReference type="Proteomes" id="UP001286313"/>
    </source>
</evidence>
<evidence type="ECO:0000313" key="1">
    <source>
        <dbReference type="EMBL" id="KAK3859385.1"/>
    </source>
</evidence>
<reference evidence="1" key="1">
    <citation type="submission" date="2023-10" db="EMBL/GenBank/DDBJ databases">
        <title>Genome assemblies of two species of porcelain crab, Petrolisthes cinctipes and Petrolisthes manimaculis (Anomura: Porcellanidae).</title>
        <authorList>
            <person name="Angst P."/>
        </authorList>
    </citation>
    <scope>NUCLEOTIDE SEQUENCE</scope>
    <source>
        <strain evidence="1">PB745_01</strain>
        <tissue evidence="1">Gill</tissue>
    </source>
</reference>
<dbReference type="Proteomes" id="UP001286313">
    <property type="component" value="Unassembled WGS sequence"/>
</dbReference>